<dbReference type="Proteomes" id="UP000030988">
    <property type="component" value="Unassembled WGS sequence"/>
</dbReference>
<feature type="compositionally biased region" description="Basic and acidic residues" evidence="1">
    <location>
        <begin position="111"/>
        <end position="123"/>
    </location>
</feature>
<name>A0A0B2C2Y0_9SPHN</name>
<evidence type="ECO:0008006" key="4">
    <source>
        <dbReference type="Google" id="ProtNLM"/>
    </source>
</evidence>
<reference evidence="2 3" key="1">
    <citation type="submission" date="2014-11" db="EMBL/GenBank/DDBJ databases">
        <title>Draft genome sequence of Kirrobacter mercurialis.</title>
        <authorList>
            <person name="Coil D.A."/>
            <person name="Eisen J.A."/>
        </authorList>
    </citation>
    <scope>NUCLEOTIDE SEQUENCE [LARGE SCALE GENOMIC DNA]</scope>
    <source>
        <strain evidence="2 3">Coronado</strain>
    </source>
</reference>
<feature type="compositionally biased region" description="Basic and acidic residues" evidence="1">
    <location>
        <begin position="135"/>
        <end position="163"/>
    </location>
</feature>
<dbReference type="STRING" id="1572751.PK98_09035"/>
<dbReference type="RefSeq" id="WP_039095885.1">
    <property type="nucleotide sequence ID" value="NZ_JTDN01000001.1"/>
</dbReference>
<sequence length="179" mass="19877">MARQQKLNVFRTPIGFHDAYVAAPSRKAALAAWGSDADLFARGVAELVTDDALSAEPLAHPGKVIRRLRGTAEEQIAALPADPSGRKSSPSKGTSAPPPKPEPAPKPAPRPSRDRLDAAERELAATTERQQQELAEIRERQRALDRERRDLETRHERERQVVGQALEKERKLYAQKLAR</sequence>
<protein>
    <recommendedName>
        <fullName evidence="4">Cell envelope biogenesis protein TolA</fullName>
    </recommendedName>
</protein>
<gene>
    <name evidence="2" type="ORF">PK98_09035</name>
</gene>
<feature type="compositionally biased region" description="Pro residues" evidence="1">
    <location>
        <begin position="96"/>
        <end position="110"/>
    </location>
</feature>
<proteinExistence type="predicted"/>
<comment type="caution">
    <text evidence="2">The sequence shown here is derived from an EMBL/GenBank/DDBJ whole genome shotgun (WGS) entry which is preliminary data.</text>
</comment>
<dbReference type="OrthoDB" id="7478510at2"/>
<evidence type="ECO:0000313" key="2">
    <source>
        <dbReference type="EMBL" id="KHL26530.1"/>
    </source>
</evidence>
<dbReference type="AlphaFoldDB" id="A0A0B2C2Y0"/>
<feature type="region of interest" description="Disordered" evidence="1">
    <location>
        <begin position="69"/>
        <end position="163"/>
    </location>
</feature>
<dbReference type="EMBL" id="JTDN01000001">
    <property type="protein sequence ID" value="KHL26530.1"/>
    <property type="molecule type" value="Genomic_DNA"/>
</dbReference>
<evidence type="ECO:0000313" key="3">
    <source>
        <dbReference type="Proteomes" id="UP000030988"/>
    </source>
</evidence>
<evidence type="ECO:0000256" key="1">
    <source>
        <dbReference type="SAM" id="MobiDB-lite"/>
    </source>
</evidence>
<keyword evidence="3" id="KW-1185">Reference proteome</keyword>
<accession>A0A0B2C2Y0</accession>
<organism evidence="2 3">
    <name type="scientific">Croceibacterium mercuriale</name>
    <dbReference type="NCBI Taxonomy" id="1572751"/>
    <lineage>
        <taxon>Bacteria</taxon>
        <taxon>Pseudomonadati</taxon>
        <taxon>Pseudomonadota</taxon>
        <taxon>Alphaproteobacteria</taxon>
        <taxon>Sphingomonadales</taxon>
        <taxon>Erythrobacteraceae</taxon>
        <taxon>Croceibacterium</taxon>
    </lineage>
</organism>